<keyword evidence="2" id="KW-1185">Reference proteome</keyword>
<accession>E7N3K7</accession>
<comment type="caution">
    <text evidence="1">The sequence shown here is derived from an EMBL/GenBank/DDBJ whole genome shotgun (WGS) entry which is preliminary data.</text>
</comment>
<protein>
    <submittedName>
        <fullName evidence="1">Uncharacterized protein</fullName>
    </submittedName>
</protein>
<evidence type="ECO:0000313" key="1">
    <source>
        <dbReference type="EMBL" id="EFW29192.1"/>
    </source>
</evidence>
<dbReference type="AlphaFoldDB" id="E7N3K7"/>
<dbReference type="HOGENOM" id="CLU_3316789_0_0_9"/>
<proteinExistence type="predicted"/>
<evidence type="ECO:0000313" key="2">
    <source>
        <dbReference type="Proteomes" id="UP000004633"/>
    </source>
</evidence>
<organism evidence="1 2">
    <name type="scientific">Selenomonas artemidis F0399</name>
    <dbReference type="NCBI Taxonomy" id="749551"/>
    <lineage>
        <taxon>Bacteria</taxon>
        <taxon>Bacillati</taxon>
        <taxon>Bacillota</taxon>
        <taxon>Negativicutes</taxon>
        <taxon>Selenomonadales</taxon>
        <taxon>Selenomonadaceae</taxon>
        <taxon>Selenomonas</taxon>
    </lineage>
</organism>
<dbReference type="Proteomes" id="UP000004633">
    <property type="component" value="Unassembled WGS sequence"/>
</dbReference>
<sequence length="39" mass="4085">MAASLCKRSISRYAAPCRSAALLRPPAIHGGITSDSQNI</sequence>
<dbReference type="STRING" id="749551.HMPREF9555_01597"/>
<dbReference type="EMBL" id="AECV01000035">
    <property type="protein sequence ID" value="EFW29192.1"/>
    <property type="molecule type" value="Genomic_DNA"/>
</dbReference>
<gene>
    <name evidence="1" type="ORF">HMPREF9555_01597</name>
</gene>
<reference evidence="1 2" key="1">
    <citation type="submission" date="2010-08" db="EMBL/GenBank/DDBJ databases">
        <authorList>
            <person name="Weinstock G."/>
            <person name="Sodergren E."/>
            <person name="Clifton S."/>
            <person name="Fulton L."/>
            <person name="Fulton B."/>
            <person name="Courtney L."/>
            <person name="Fronick C."/>
            <person name="Harrison M."/>
            <person name="Strong C."/>
            <person name="Farmer C."/>
            <person name="Delahaunty K."/>
            <person name="Markovic C."/>
            <person name="Hall O."/>
            <person name="Minx P."/>
            <person name="Tomlinson C."/>
            <person name="Mitreva M."/>
            <person name="Hou S."/>
            <person name="Chen J."/>
            <person name="Wollam A."/>
            <person name="Pepin K.H."/>
            <person name="Johnson M."/>
            <person name="Bhonagiri V."/>
            <person name="Zhang X."/>
            <person name="Suruliraj S."/>
            <person name="Warren W."/>
            <person name="Chinwalla A."/>
            <person name="Mardis E.R."/>
            <person name="Wilson R.K."/>
        </authorList>
    </citation>
    <scope>NUCLEOTIDE SEQUENCE [LARGE SCALE GENOMIC DNA]</scope>
    <source>
        <strain evidence="1 2">F0399</strain>
    </source>
</reference>
<name>E7N3K7_9FIRM</name>